<dbReference type="AlphaFoldDB" id="A0AAV9XL63"/>
<proteinExistence type="predicted"/>
<evidence type="ECO:0000256" key="1">
    <source>
        <dbReference type="SAM" id="MobiDB-lite"/>
    </source>
</evidence>
<name>A0AAV9XL63_9PEZI</name>
<organism evidence="2 3">
    <name type="scientific">Orbilia ellipsospora</name>
    <dbReference type="NCBI Taxonomy" id="2528407"/>
    <lineage>
        <taxon>Eukaryota</taxon>
        <taxon>Fungi</taxon>
        <taxon>Dikarya</taxon>
        <taxon>Ascomycota</taxon>
        <taxon>Pezizomycotina</taxon>
        <taxon>Orbiliomycetes</taxon>
        <taxon>Orbiliales</taxon>
        <taxon>Orbiliaceae</taxon>
        <taxon>Orbilia</taxon>
    </lineage>
</organism>
<evidence type="ECO:0000313" key="2">
    <source>
        <dbReference type="EMBL" id="KAK6542704.1"/>
    </source>
</evidence>
<evidence type="ECO:0000313" key="3">
    <source>
        <dbReference type="Proteomes" id="UP001365542"/>
    </source>
</evidence>
<gene>
    <name evidence="2" type="ORF">TWF694_006648</name>
</gene>
<comment type="caution">
    <text evidence="2">The sequence shown here is derived from an EMBL/GenBank/DDBJ whole genome shotgun (WGS) entry which is preliminary data.</text>
</comment>
<sequence length="461" mass="51723">MDRKPGLLQMFVETTCGNEDCAATNVQKESGDQKEEEGEHREEQRGKDKNEQIKGDKKGDEKDEHNVDDTMEPSIYNSTNTFVAGPSTLYNEIDDWTDEDGSSDGDITAKKTSRAIYSSPRQKSPTRRSSNRLKLIAEIRNAPRKKPQQQPVKPRGRWSEPPKKKVPPSSIDDLNGPQGNLSDQGCSDEDLEYEDRRSGDEELAQQKRPEIIPKSILKINPKANQCHAVGEDSDDEAKTEPEFLERKMRIYENEEIDLVDEAASQSENLAEGHLNYANTVQKRGNIDTNILLANLLNTEEKGRIFQPDCATEYNIYQSSIFRTLSADEKVLEGALKNVSPEPLKPALKPTNYVYHRPGPVLRSHSAAAQKENLLTLEPCIGNITKRKAEYAEVTGSMEDLPIKRVRFAEGSKKMSTHKVLTKPPAQSMILRRRARHESAFGQKPDGSESESSCPDISTTKD</sequence>
<feature type="compositionally biased region" description="Polar residues" evidence="1">
    <location>
        <begin position="449"/>
        <end position="461"/>
    </location>
</feature>
<keyword evidence="3" id="KW-1185">Reference proteome</keyword>
<feature type="compositionally biased region" description="Basic and acidic residues" evidence="1">
    <location>
        <begin position="29"/>
        <end position="68"/>
    </location>
</feature>
<reference evidence="2 3" key="1">
    <citation type="submission" date="2019-10" db="EMBL/GenBank/DDBJ databases">
        <authorList>
            <person name="Palmer J.M."/>
        </authorList>
    </citation>
    <scope>NUCLEOTIDE SEQUENCE [LARGE SCALE GENOMIC DNA]</scope>
    <source>
        <strain evidence="2 3">TWF694</strain>
    </source>
</reference>
<protein>
    <submittedName>
        <fullName evidence="2">Uncharacterized protein</fullName>
    </submittedName>
</protein>
<dbReference type="Proteomes" id="UP001365542">
    <property type="component" value="Unassembled WGS sequence"/>
</dbReference>
<feature type="compositionally biased region" description="Acidic residues" evidence="1">
    <location>
        <begin position="92"/>
        <end position="103"/>
    </location>
</feature>
<feature type="region of interest" description="Disordered" evidence="1">
    <location>
        <begin position="433"/>
        <end position="461"/>
    </location>
</feature>
<dbReference type="EMBL" id="JAVHJO010000002">
    <property type="protein sequence ID" value="KAK6542704.1"/>
    <property type="molecule type" value="Genomic_DNA"/>
</dbReference>
<feature type="region of interest" description="Disordered" evidence="1">
    <location>
        <begin position="22"/>
        <end position="210"/>
    </location>
</feature>
<feature type="compositionally biased region" description="Basic and acidic residues" evidence="1">
    <location>
        <begin position="194"/>
        <end position="210"/>
    </location>
</feature>
<accession>A0AAV9XL63</accession>